<sequence length="205" mass="23880">MAENARDGPVILSSREKLINWWKAWPVILGLVMLSFNVEMVIMNILSSVYNIRGWSLFYAGATLGNIEMIFWIWLIGKIGIFIKENPGFRYFYNNIKTKGFDNLFRKTLKIVADRLDPENQEYLDKIKNIKIGYFDMLLFGICFGAWILGIIIFRTTRWYRGLIMLMLGNTIKLGIFAAGYSVMGWIFTPILIATFIFKIKKIFK</sequence>
<reference evidence="2 3" key="1">
    <citation type="journal article" date="2016" name="Nat. Commun.">
        <title>Thousands of microbial genomes shed light on interconnected biogeochemical processes in an aquifer system.</title>
        <authorList>
            <person name="Anantharaman K."/>
            <person name="Brown C.T."/>
            <person name="Hug L.A."/>
            <person name="Sharon I."/>
            <person name="Castelle C.J."/>
            <person name="Probst A.J."/>
            <person name="Thomas B.C."/>
            <person name="Singh A."/>
            <person name="Wilkins M.J."/>
            <person name="Karaoz U."/>
            <person name="Brodie E.L."/>
            <person name="Williams K.H."/>
            <person name="Hubbard S.S."/>
            <person name="Banfield J.F."/>
        </authorList>
    </citation>
    <scope>NUCLEOTIDE SEQUENCE [LARGE SCALE GENOMIC DNA]</scope>
</reference>
<keyword evidence="1" id="KW-0472">Membrane</keyword>
<evidence type="ECO:0000313" key="3">
    <source>
        <dbReference type="Proteomes" id="UP000178908"/>
    </source>
</evidence>
<feature type="transmembrane region" description="Helical" evidence="1">
    <location>
        <begin position="174"/>
        <end position="198"/>
    </location>
</feature>
<proteinExistence type="predicted"/>
<keyword evidence="1" id="KW-1133">Transmembrane helix</keyword>
<feature type="transmembrane region" description="Helical" evidence="1">
    <location>
        <begin position="24"/>
        <end position="45"/>
    </location>
</feature>
<evidence type="ECO:0000313" key="2">
    <source>
        <dbReference type="EMBL" id="OGN08597.1"/>
    </source>
</evidence>
<protein>
    <submittedName>
        <fullName evidence="2">Uncharacterized protein</fullName>
    </submittedName>
</protein>
<organism evidence="2 3">
    <name type="scientific">Candidatus Yanofskybacteria bacterium RIFCSPHIGHO2_02_FULL_39_10</name>
    <dbReference type="NCBI Taxonomy" id="1802674"/>
    <lineage>
        <taxon>Bacteria</taxon>
        <taxon>Candidatus Yanofskyibacteriota</taxon>
    </lineage>
</organism>
<dbReference type="Proteomes" id="UP000178908">
    <property type="component" value="Unassembled WGS sequence"/>
</dbReference>
<keyword evidence="1" id="KW-0812">Transmembrane</keyword>
<dbReference type="AlphaFoldDB" id="A0A1F8F613"/>
<dbReference type="EMBL" id="MGJO01000046">
    <property type="protein sequence ID" value="OGN08597.1"/>
    <property type="molecule type" value="Genomic_DNA"/>
</dbReference>
<accession>A0A1F8F613</accession>
<feature type="transmembrane region" description="Helical" evidence="1">
    <location>
        <begin position="134"/>
        <end position="154"/>
    </location>
</feature>
<name>A0A1F8F613_9BACT</name>
<feature type="transmembrane region" description="Helical" evidence="1">
    <location>
        <begin position="57"/>
        <end position="76"/>
    </location>
</feature>
<evidence type="ECO:0000256" key="1">
    <source>
        <dbReference type="SAM" id="Phobius"/>
    </source>
</evidence>
<comment type="caution">
    <text evidence="2">The sequence shown here is derived from an EMBL/GenBank/DDBJ whole genome shotgun (WGS) entry which is preliminary data.</text>
</comment>
<gene>
    <name evidence="2" type="ORF">A3C61_00595</name>
</gene>